<evidence type="ECO:0000313" key="2">
    <source>
        <dbReference type="Proteomes" id="UP001642360"/>
    </source>
</evidence>
<keyword evidence="2" id="KW-1185">Reference proteome</keyword>
<proteinExistence type="predicted"/>
<dbReference type="EMBL" id="CAUOFW020006824">
    <property type="protein sequence ID" value="CAK9176378.1"/>
    <property type="molecule type" value="Genomic_DNA"/>
</dbReference>
<dbReference type="AlphaFoldDB" id="A0ABC8U3P2"/>
<evidence type="ECO:0000313" key="1">
    <source>
        <dbReference type="EMBL" id="CAK9176378.1"/>
    </source>
</evidence>
<accession>A0ABC8U3P2</accession>
<gene>
    <name evidence="1" type="ORF">ILEXP_LOCUS46234</name>
</gene>
<name>A0ABC8U3P2_9AQUA</name>
<reference evidence="1 2" key="1">
    <citation type="submission" date="2024-02" db="EMBL/GenBank/DDBJ databases">
        <authorList>
            <person name="Vignale AGUSTIN F."/>
            <person name="Sosa J E."/>
            <person name="Modenutti C."/>
        </authorList>
    </citation>
    <scope>NUCLEOTIDE SEQUENCE [LARGE SCALE GENOMIC DNA]</scope>
</reference>
<dbReference type="Proteomes" id="UP001642360">
    <property type="component" value="Unassembled WGS sequence"/>
</dbReference>
<organism evidence="1 2">
    <name type="scientific">Ilex paraguariensis</name>
    <name type="common">yerba mate</name>
    <dbReference type="NCBI Taxonomy" id="185542"/>
    <lineage>
        <taxon>Eukaryota</taxon>
        <taxon>Viridiplantae</taxon>
        <taxon>Streptophyta</taxon>
        <taxon>Embryophyta</taxon>
        <taxon>Tracheophyta</taxon>
        <taxon>Spermatophyta</taxon>
        <taxon>Magnoliopsida</taxon>
        <taxon>eudicotyledons</taxon>
        <taxon>Gunneridae</taxon>
        <taxon>Pentapetalae</taxon>
        <taxon>asterids</taxon>
        <taxon>campanulids</taxon>
        <taxon>Aquifoliales</taxon>
        <taxon>Aquifoliaceae</taxon>
        <taxon>Ilex</taxon>
    </lineage>
</organism>
<protein>
    <submittedName>
        <fullName evidence="1">Uncharacterized protein</fullName>
    </submittedName>
</protein>
<dbReference type="PANTHER" id="PTHR33472:SF24">
    <property type="entry name" value="VEGETATIVE CELL WALL PROTEIN GP1-LIKE"/>
    <property type="match status" value="1"/>
</dbReference>
<comment type="caution">
    <text evidence="1">The sequence shown here is derived from an EMBL/GenBank/DDBJ whole genome shotgun (WGS) entry which is preliminary data.</text>
</comment>
<sequence>MATLPKVYVSVAATAPTPTVAPETLKSSQKLDSPSIRVNLNPLSVSDFKSEETKQGNAVVKKENGIANEESKQRSIAELHKMLSGSKAQIKEQPCFAFETEQNQQKMQEVLGTKMLTTFVSNGNQTKAVLSPPQDKNTVSESHQEPAIFNREQTPLHREIRDNISKFVHKMTVGHQKYPMEKKLTSVITLAGKNRGASMHLGSESAVRKKISNLQRL</sequence>
<dbReference type="PANTHER" id="PTHR33472">
    <property type="entry name" value="OS01G0106600 PROTEIN"/>
    <property type="match status" value="1"/>
</dbReference>